<feature type="transmembrane region" description="Helical" evidence="9">
    <location>
        <begin position="54"/>
        <end position="74"/>
    </location>
</feature>
<evidence type="ECO:0000256" key="4">
    <source>
        <dbReference type="ARBA" id="ARBA00022679"/>
    </source>
</evidence>
<dbReference type="Proteomes" id="UP000517916">
    <property type="component" value="Unassembled WGS sequence"/>
</dbReference>
<comment type="caution">
    <text evidence="12">The sequence shown here is derived from an EMBL/GenBank/DDBJ whole genome shotgun (WGS) entry which is preliminary data.</text>
</comment>
<keyword evidence="9" id="KW-0812">Transmembrane</keyword>
<evidence type="ECO:0000256" key="9">
    <source>
        <dbReference type="SAM" id="Phobius"/>
    </source>
</evidence>
<protein>
    <recommendedName>
        <fullName evidence="2">histidine kinase</fullName>
        <ecNumber evidence="2">2.7.13.3</ecNumber>
    </recommendedName>
</protein>
<evidence type="ECO:0000256" key="2">
    <source>
        <dbReference type="ARBA" id="ARBA00012438"/>
    </source>
</evidence>
<dbReference type="Gene3D" id="3.30.565.10">
    <property type="entry name" value="Histidine kinase-like ATPase, C-terminal domain"/>
    <property type="match status" value="1"/>
</dbReference>
<feature type="domain" description="Signal transduction histidine kinase subgroup 3 dimerisation and phosphoacceptor" evidence="10">
    <location>
        <begin position="169"/>
        <end position="227"/>
    </location>
</feature>
<evidence type="ECO:0000259" key="10">
    <source>
        <dbReference type="Pfam" id="PF07730"/>
    </source>
</evidence>
<keyword evidence="7" id="KW-0067">ATP-binding</keyword>
<dbReference type="EMBL" id="JACJID010000003">
    <property type="protein sequence ID" value="MBA8926972.1"/>
    <property type="molecule type" value="Genomic_DNA"/>
</dbReference>
<organism evidence="12 13">
    <name type="scientific">Kutzneria viridogrisea</name>
    <dbReference type="NCBI Taxonomy" id="47990"/>
    <lineage>
        <taxon>Bacteria</taxon>
        <taxon>Bacillati</taxon>
        <taxon>Actinomycetota</taxon>
        <taxon>Actinomycetes</taxon>
        <taxon>Pseudonocardiales</taxon>
        <taxon>Pseudonocardiaceae</taxon>
        <taxon>Kutzneria</taxon>
    </lineage>
</organism>
<keyword evidence="4" id="KW-0808">Transferase</keyword>
<feature type="domain" description="DUF7134" evidence="11">
    <location>
        <begin position="4"/>
        <end position="116"/>
    </location>
</feature>
<keyword evidence="6 12" id="KW-0418">Kinase</keyword>
<evidence type="ECO:0000256" key="3">
    <source>
        <dbReference type="ARBA" id="ARBA00022553"/>
    </source>
</evidence>
<evidence type="ECO:0000259" key="11">
    <source>
        <dbReference type="Pfam" id="PF23539"/>
    </source>
</evidence>
<feature type="transmembrane region" description="Helical" evidence="9">
    <location>
        <begin position="125"/>
        <end position="143"/>
    </location>
</feature>
<keyword evidence="8" id="KW-0902">Two-component regulatory system</keyword>
<dbReference type="Pfam" id="PF23539">
    <property type="entry name" value="DUF7134"/>
    <property type="match status" value="1"/>
</dbReference>
<dbReference type="GO" id="GO:0016301">
    <property type="term" value="F:kinase activity"/>
    <property type="evidence" value="ECO:0007669"/>
    <property type="project" value="UniProtKB-KW"/>
</dbReference>
<evidence type="ECO:0000313" key="13">
    <source>
        <dbReference type="Proteomes" id="UP000517916"/>
    </source>
</evidence>
<reference evidence="12 13" key="1">
    <citation type="submission" date="2020-08" db="EMBL/GenBank/DDBJ databases">
        <title>Genomic Encyclopedia of Archaeal and Bacterial Type Strains, Phase II (KMG-II): from individual species to whole genera.</title>
        <authorList>
            <person name="Goeker M."/>
        </authorList>
    </citation>
    <scope>NUCLEOTIDE SEQUENCE [LARGE SCALE GENOMIC DNA]</scope>
    <source>
        <strain evidence="12 13">DSM 43850</strain>
    </source>
</reference>
<dbReference type="SUPFAM" id="SSF55874">
    <property type="entry name" value="ATPase domain of HSP90 chaperone/DNA topoisomerase II/histidine kinase"/>
    <property type="match status" value="1"/>
</dbReference>
<evidence type="ECO:0000313" key="12">
    <source>
        <dbReference type="EMBL" id="MBA8926972.1"/>
    </source>
</evidence>
<evidence type="ECO:0000256" key="7">
    <source>
        <dbReference type="ARBA" id="ARBA00022840"/>
    </source>
</evidence>
<gene>
    <name evidence="12" type="ORF">BC739_004178</name>
</gene>
<dbReference type="InterPro" id="IPR055558">
    <property type="entry name" value="DUF7134"/>
</dbReference>
<proteinExistence type="predicted"/>
<dbReference type="InterPro" id="IPR050482">
    <property type="entry name" value="Sensor_HK_TwoCompSys"/>
</dbReference>
<keyword evidence="3" id="KW-0597">Phosphoprotein</keyword>
<sequence>MRAWWYDQPARRRDLFADCLALLVWGLLFAGEGGADHLAWALSAAALLALRRRFPLPVLLAVGALHVACSLPLAEQFHPVAAGAMICAAYTAGRFGPLLPSGLGLLAIGAALALGTGGDLDLDGWLSWTALVLALPSLFGLYVRRSRRLILVLRQEQRLAAQRAVLEDRTRIAREVHDLLGNKLSLIVLNAGAIELAGGEAAERAGVIRQSGCAALHDLRRVIGVLDGEPAQPEDAGSCLEALLRCSVQAGLPLTVELDWQPDELPPAVSALVHQLVREALTNVHKHAGAVPTAVTVRSDSTVLTVLVANEVPASLPDTHALGSGSGLSTVAERLRLLGGVLVHGSTSDGYQVRARIPLGGRP</sequence>
<dbReference type="PANTHER" id="PTHR24421:SF10">
    <property type="entry name" value="NITRATE_NITRITE SENSOR PROTEIN NARQ"/>
    <property type="match status" value="1"/>
</dbReference>
<comment type="catalytic activity">
    <reaction evidence="1">
        <text>ATP + protein L-histidine = ADP + protein N-phospho-L-histidine.</text>
        <dbReference type="EC" id="2.7.13.3"/>
    </reaction>
</comment>
<keyword evidence="5" id="KW-0547">Nucleotide-binding</keyword>
<dbReference type="InterPro" id="IPR036890">
    <property type="entry name" value="HATPase_C_sf"/>
</dbReference>
<name>A0ABR6BJA9_9PSEU</name>
<dbReference type="CDD" id="cd16917">
    <property type="entry name" value="HATPase_UhpB-NarQ-NarX-like"/>
    <property type="match status" value="1"/>
</dbReference>
<accession>A0ABR6BJA9</accession>
<evidence type="ECO:0000256" key="1">
    <source>
        <dbReference type="ARBA" id="ARBA00000085"/>
    </source>
</evidence>
<evidence type="ECO:0000256" key="6">
    <source>
        <dbReference type="ARBA" id="ARBA00022777"/>
    </source>
</evidence>
<keyword evidence="13" id="KW-1185">Reference proteome</keyword>
<evidence type="ECO:0000256" key="5">
    <source>
        <dbReference type="ARBA" id="ARBA00022741"/>
    </source>
</evidence>
<dbReference type="Gene3D" id="1.20.5.1930">
    <property type="match status" value="1"/>
</dbReference>
<evidence type="ECO:0000256" key="8">
    <source>
        <dbReference type="ARBA" id="ARBA00023012"/>
    </source>
</evidence>
<keyword evidence="9" id="KW-1133">Transmembrane helix</keyword>
<dbReference type="EC" id="2.7.13.3" evidence="2"/>
<dbReference type="InterPro" id="IPR011712">
    <property type="entry name" value="Sig_transdc_His_kin_sub3_dim/P"/>
</dbReference>
<feature type="transmembrane region" description="Helical" evidence="9">
    <location>
        <begin position="95"/>
        <end position="113"/>
    </location>
</feature>
<dbReference type="RefSeq" id="WP_182838132.1">
    <property type="nucleotide sequence ID" value="NZ_BAAABQ010000074.1"/>
</dbReference>
<dbReference type="Pfam" id="PF07730">
    <property type="entry name" value="HisKA_3"/>
    <property type="match status" value="1"/>
</dbReference>
<dbReference type="PANTHER" id="PTHR24421">
    <property type="entry name" value="NITRATE/NITRITE SENSOR PROTEIN NARX-RELATED"/>
    <property type="match status" value="1"/>
</dbReference>
<keyword evidence="9" id="KW-0472">Membrane</keyword>